<dbReference type="EMBL" id="BPLR01016639">
    <property type="protein sequence ID" value="GIY85296.1"/>
    <property type="molecule type" value="Genomic_DNA"/>
</dbReference>
<evidence type="ECO:0000313" key="2">
    <source>
        <dbReference type="EMBL" id="GIY85296.1"/>
    </source>
</evidence>
<feature type="compositionally biased region" description="Polar residues" evidence="1">
    <location>
        <begin position="49"/>
        <end position="60"/>
    </location>
</feature>
<organism evidence="2 3">
    <name type="scientific">Caerostris extrusa</name>
    <name type="common">Bark spider</name>
    <name type="synonym">Caerostris bankana</name>
    <dbReference type="NCBI Taxonomy" id="172846"/>
    <lineage>
        <taxon>Eukaryota</taxon>
        <taxon>Metazoa</taxon>
        <taxon>Ecdysozoa</taxon>
        <taxon>Arthropoda</taxon>
        <taxon>Chelicerata</taxon>
        <taxon>Arachnida</taxon>
        <taxon>Araneae</taxon>
        <taxon>Araneomorphae</taxon>
        <taxon>Entelegynae</taxon>
        <taxon>Araneoidea</taxon>
        <taxon>Araneidae</taxon>
        <taxon>Caerostris</taxon>
    </lineage>
</organism>
<dbReference type="AlphaFoldDB" id="A0AAV4WQU5"/>
<evidence type="ECO:0000313" key="3">
    <source>
        <dbReference type="Proteomes" id="UP001054945"/>
    </source>
</evidence>
<gene>
    <name evidence="2" type="ORF">CEXT_810381</name>
</gene>
<keyword evidence="3" id="KW-1185">Reference proteome</keyword>
<proteinExistence type="predicted"/>
<reference evidence="2 3" key="1">
    <citation type="submission" date="2021-06" db="EMBL/GenBank/DDBJ databases">
        <title>Caerostris extrusa draft genome.</title>
        <authorList>
            <person name="Kono N."/>
            <person name="Arakawa K."/>
        </authorList>
    </citation>
    <scope>NUCLEOTIDE SEQUENCE [LARGE SCALE GENOMIC DNA]</scope>
</reference>
<name>A0AAV4WQU5_CAEEX</name>
<evidence type="ECO:0000256" key="1">
    <source>
        <dbReference type="SAM" id="MobiDB-lite"/>
    </source>
</evidence>
<accession>A0AAV4WQU5</accession>
<comment type="caution">
    <text evidence="2">The sequence shown here is derived from an EMBL/GenBank/DDBJ whole genome shotgun (WGS) entry which is preliminary data.</text>
</comment>
<sequence>TQEPTSRLTYKRAVAAGLVSGGDETANVARSWRSENISKPPHEIEIKSQLRSSTQRMSNF</sequence>
<protein>
    <submittedName>
        <fullName evidence="2">Uncharacterized protein</fullName>
    </submittedName>
</protein>
<dbReference type="Proteomes" id="UP001054945">
    <property type="component" value="Unassembled WGS sequence"/>
</dbReference>
<feature type="non-terminal residue" evidence="2">
    <location>
        <position position="1"/>
    </location>
</feature>
<feature type="region of interest" description="Disordered" evidence="1">
    <location>
        <begin position="30"/>
        <end position="60"/>
    </location>
</feature>